<protein>
    <recommendedName>
        <fullName evidence="4">Fimbrial assembly protein</fullName>
    </recommendedName>
</protein>
<feature type="transmembrane region" description="Helical" evidence="2">
    <location>
        <begin position="36"/>
        <end position="57"/>
    </location>
</feature>
<dbReference type="OrthoDB" id="422602at2"/>
<dbReference type="EMBL" id="MJGC01000058">
    <property type="protein sequence ID" value="OEJ74929.1"/>
    <property type="molecule type" value="Genomic_DNA"/>
</dbReference>
<accession>A0A1E5QJR0</accession>
<dbReference type="PANTHER" id="PTHR40278:SF1">
    <property type="entry name" value="DNA UTILIZATION PROTEIN HOFN"/>
    <property type="match status" value="1"/>
</dbReference>
<dbReference type="InterPro" id="IPR052534">
    <property type="entry name" value="Extracell_DNA_Util/SecSys_Comp"/>
</dbReference>
<organism evidence="3">
    <name type="scientific">Desertifilum tharense IPPAS B-1220</name>
    <dbReference type="NCBI Taxonomy" id="1781255"/>
    <lineage>
        <taxon>Bacteria</taxon>
        <taxon>Bacillati</taxon>
        <taxon>Cyanobacteriota</taxon>
        <taxon>Cyanophyceae</taxon>
        <taxon>Desertifilales</taxon>
        <taxon>Desertifilaceae</taxon>
        <taxon>Desertifilum</taxon>
    </lineage>
</organism>
<dbReference type="InterPro" id="IPR007813">
    <property type="entry name" value="PilN"/>
</dbReference>
<keyword evidence="1" id="KW-0175">Coiled coil</keyword>
<reference evidence="3" key="1">
    <citation type="submission" date="2016-09" db="EMBL/GenBank/DDBJ databases">
        <title>Draft genome of thermotolerant cyanobacterium Desertifilum sp. strain IPPAS B-1220.</title>
        <authorList>
            <person name="Sinetova M.A."/>
            <person name="Bolakhan K."/>
            <person name="Zayadan B.K."/>
            <person name="Mironov K.S."/>
            <person name="Ustinova V."/>
            <person name="Kupriyanova E.V."/>
            <person name="Sidorov R.A."/>
            <person name="Skrypnik A.N."/>
            <person name="Gogoleva N.E."/>
            <person name="Gogolev Y.V."/>
            <person name="Los D.A."/>
        </authorList>
    </citation>
    <scope>NUCLEOTIDE SEQUENCE [LARGE SCALE GENOMIC DNA]</scope>
    <source>
        <strain evidence="3">IPPAS B-1220</strain>
    </source>
</reference>
<sequence length="264" mass="28948">MYSLDINFLRDRPEYLKEQQQDKRSPKPTVSGSTPIIVGAVAAVALLGITFGAKVYLENENSKLAAELATLDQAIANQEAQKAQIAQINQETEAIRSDTTALATVFNQITPWSALLEEVRERAPGNIQIENIQKVSIQLPPPDPNAAVDPNAPPAPTSVPGLEISGRARSYNDVNDFMLLLQNSDFFNGQDIRLVSANLQQNNTQVATPTDSNIEVRLPPVVQFQVRSALNDKPASEILAQLRRQGAEGLVERIQYLQQKGVIQ</sequence>
<evidence type="ECO:0000313" key="3">
    <source>
        <dbReference type="EMBL" id="OEJ74929.1"/>
    </source>
</evidence>
<keyword evidence="2" id="KW-1133">Transmembrane helix</keyword>
<evidence type="ECO:0000256" key="1">
    <source>
        <dbReference type="SAM" id="Coils"/>
    </source>
</evidence>
<evidence type="ECO:0008006" key="4">
    <source>
        <dbReference type="Google" id="ProtNLM"/>
    </source>
</evidence>
<comment type="caution">
    <text evidence="3">The sequence shown here is derived from an EMBL/GenBank/DDBJ whole genome shotgun (WGS) entry which is preliminary data.</text>
</comment>
<keyword evidence="2" id="KW-0472">Membrane</keyword>
<dbReference type="STRING" id="1781255.BH720_11960"/>
<dbReference type="Pfam" id="PF05137">
    <property type="entry name" value="PilN"/>
    <property type="match status" value="1"/>
</dbReference>
<feature type="coiled-coil region" evidence="1">
    <location>
        <begin position="57"/>
        <end position="91"/>
    </location>
</feature>
<gene>
    <name evidence="3" type="ORF">BH720_11960</name>
</gene>
<name>A0A1E5QJR0_9CYAN</name>
<dbReference type="AlphaFoldDB" id="A0A1E5QJR0"/>
<evidence type="ECO:0000256" key="2">
    <source>
        <dbReference type="SAM" id="Phobius"/>
    </source>
</evidence>
<dbReference type="RefSeq" id="WP_069967438.1">
    <property type="nucleotide sequence ID" value="NZ_CM124774.1"/>
</dbReference>
<keyword evidence="2" id="KW-0812">Transmembrane</keyword>
<dbReference type="PANTHER" id="PTHR40278">
    <property type="entry name" value="DNA UTILIZATION PROTEIN HOFN"/>
    <property type="match status" value="1"/>
</dbReference>
<proteinExistence type="predicted"/>